<accession>A0A2T3XR93</accession>
<comment type="similarity">
    <text evidence="2">Belongs to the bacterial solute-binding protein 1 family.</text>
</comment>
<dbReference type="PANTHER" id="PTHR30006:SF3">
    <property type="entry name" value="THIAMINE-BINDING PERIPLASMIC PROTEIN"/>
    <property type="match status" value="1"/>
</dbReference>
<evidence type="ECO:0000256" key="4">
    <source>
        <dbReference type="ARBA" id="ARBA00022729"/>
    </source>
</evidence>
<keyword evidence="4 6" id="KW-0732">Signal</keyword>
<proteinExistence type="inferred from homology"/>
<dbReference type="Pfam" id="PF13416">
    <property type="entry name" value="SBP_bac_8"/>
    <property type="match status" value="1"/>
</dbReference>
<dbReference type="RefSeq" id="WP_146166233.1">
    <property type="nucleotide sequence ID" value="NZ_PYUC01000009.1"/>
</dbReference>
<dbReference type="GO" id="GO:0030976">
    <property type="term" value="F:thiamine pyrophosphate binding"/>
    <property type="evidence" value="ECO:0007669"/>
    <property type="project" value="TreeGrafter"/>
</dbReference>
<dbReference type="GO" id="GO:0015888">
    <property type="term" value="P:thiamine transport"/>
    <property type="evidence" value="ECO:0007669"/>
    <property type="project" value="TreeGrafter"/>
</dbReference>
<keyword evidence="5" id="KW-0574">Periplasm</keyword>
<keyword evidence="3" id="KW-0813">Transport</keyword>
<comment type="caution">
    <text evidence="7">The sequence shown here is derived from an EMBL/GenBank/DDBJ whole genome shotgun (WGS) entry which is preliminary data.</text>
</comment>
<evidence type="ECO:0000313" key="7">
    <source>
        <dbReference type="EMBL" id="PTB19049.1"/>
    </source>
</evidence>
<dbReference type="EMBL" id="PYUC01000009">
    <property type="protein sequence ID" value="PTB19049.1"/>
    <property type="molecule type" value="Genomic_DNA"/>
</dbReference>
<dbReference type="InterPro" id="IPR006059">
    <property type="entry name" value="SBP"/>
</dbReference>
<dbReference type="AlphaFoldDB" id="A0A2T3XR93"/>
<evidence type="ECO:0000256" key="3">
    <source>
        <dbReference type="ARBA" id="ARBA00022448"/>
    </source>
</evidence>
<dbReference type="Gene3D" id="3.40.190.10">
    <property type="entry name" value="Periplasmic binding protein-like II"/>
    <property type="match status" value="2"/>
</dbReference>
<feature type="signal peptide" evidence="6">
    <location>
        <begin position="1"/>
        <end position="20"/>
    </location>
</feature>
<sequence>MKVGVLALILGLAVAGQASAQKTLTVVSWGGDDTKLQQEVFYIPFEKETGIRINSVDYSGGNAQVRAQVESGAVSWDVVDGETSLALKGCAEGLLVDISKWPLPPAPDGTPAKDDYLPGALVDCGVGWTAWTVAFGYQNNLPVKPQNIADVFDTKKIPGKRGFSKSPLYVLEFALEADGVSPHDVYKVLRTKEGVDRAFAKLDTIKKDIVWWDSWSQGMQLLADKEVVIGMSASGRLRTAKTQRHLPIDILWNGQIVQTDAFTVVKGTRKEEYARKFIEYISRPDVEKRVYVPTAQYKPATDSLRPNVFPVRRSAMKAVDYDPTDAPVIKSLLGAEAGSSTSVFDDGTFWSKYSDELNIRFNAWLQK</sequence>
<evidence type="ECO:0000256" key="2">
    <source>
        <dbReference type="ARBA" id="ARBA00008520"/>
    </source>
</evidence>
<evidence type="ECO:0000256" key="6">
    <source>
        <dbReference type="SAM" id="SignalP"/>
    </source>
</evidence>
<evidence type="ECO:0000256" key="1">
    <source>
        <dbReference type="ARBA" id="ARBA00004418"/>
    </source>
</evidence>
<organism evidence="7 8">
    <name type="scientific">Trinickia symbiotica</name>
    <dbReference type="NCBI Taxonomy" id="863227"/>
    <lineage>
        <taxon>Bacteria</taxon>
        <taxon>Pseudomonadati</taxon>
        <taxon>Pseudomonadota</taxon>
        <taxon>Betaproteobacteria</taxon>
        <taxon>Burkholderiales</taxon>
        <taxon>Burkholderiaceae</taxon>
        <taxon>Trinickia</taxon>
    </lineage>
</organism>
<dbReference type="Proteomes" id="UP000240638">
    <property type="component" value="Unassembled WGS sequence"/>
</dbReference>
<reference evidence="7 8" key="1">
    <citation type="submission" date="2018-03" db="EMBL/GenBank/DDBJ databases">
        <title>Whole genome analyses suggest that Burkholderia sensu lato contains two further novel genera in the rhizoxinica-symbiotica group Mycetohabitans gen. nov., and Trinickia gen. nov.: implications for the evolution of diazotrophy and nodulation in the Burkholderiaceae.</title>
        <authorList>
            <person name="Estrada De Los Santos P."/>
            <person name="Palmer M."/>
            <person name="Chavez-Ramirez B."/>
            <person name="Steenkamp E.T."/>
            <person name="Hirsch A.M."/>
            <person name="Manyaka P."/>
            <person name="Maluk M."/>
            <person name="Lafos M."/>
            <person name="Crook M."/>
            <person name="Gross E."/>
            <person name="Simon M.F."/>
            <person name="Bueno Dos Reis Junior F."/>
            <person name="Poole P.S."/>
            <person name="Venter S.N."/>
            <person name="James E.K."/>
        </authorList>
    </citation>
    <scope>NUCLEOTIDE SEQUENCE [LARGE SCALE GENOMIC DNA]</scope>
    <source>
        <strain evidence="7 8">JPY-366</strain>
    </source>
</reference>
<feature type="chain" id="PRO_5015693957" evidence="6">
    <location>
        <begin position="21"/>
        <end position="367"/>
    </location>
</feature>
<comment type="subcellular location">
    <subcellularLocation>
        <location evidence="1">Periplasm</location>
    </subcellularLocation>
</comment>
<dbReference type="PANTHER" id="PTHR30006">
    <property type="entry name" value="THIAMINE-BINDING PERIPLASMIC PROTEIN-RELATED"/>
    <property type="match status" value="1"/>
</dbReference>
<name>A0A2T3XR93_9BURK</name>
<evidence type="ECO:0000313" key="8">
    <source>
        <dbReference type="Proteomes" id="UP000240638"/>
    </source>
</evidence>
<dbReference type="SUPFAM" id="SSF53850">
    <property type="entry name" value="Periplasmic binding protein-like II"/>
    <property type="match status" value="1"/>
</dbReference>
<dbReference type="CDD" id="cd13589">
    <property type="entry name" value="PBP2_polyamine_RpCGA009"/>
    <property type="match status" value="1"/>
</dbReference>
<dbReference type="GO" id="GO:0030975">
    <property type="term" value="F:thiamine binding"/>
    <property type="evidence" value="ECO:0007669"/>
    <property type="project" value="TreeGrafter"/>
</dbReference>
<gene>
    <name evidence="7" type="ORF">C9I57_18475</name>
</gene>
<protein>
    <submittedName>
        <fullName evidence="7">Spermidine/putrescine ABC transporter substrate-binding protein</fullName>
    </submittedName>
</protein>
<evidence type="ECO:0000256" key="5">
    <source>
        <dbReference type="ARBA" id="ARBA00022764"/>
    </source>
</evidence>
<dbReference type="GO" id="GO:0030288">
    <property type="term" value="C:outer membrane-bounded periplasmic space"/>
    <property type="evidence" value="ECO:0007669"/>
    <property type="project" value="TreeGrafter"/>
</dbReference>